<name>A0A550C411_9AGAR</name>
<evidence type="ECO:0000256" key="1">
    <source>
        <dbReference type="SAM" id="Coils"/>
    </source>
</evidence>
<feature type="compositionally biased region" description="Basic and acidic residues" evidence="2">
    <location>
        <begin position="125"/>
        <end position="134"/>
    </location>
</feature>
<feature type="region of interest" description="Disordered" evidence="2">
    <location>
        <begin position="123"/>
        <end position="219"/>
    </location>
</feature>
<organism evidence="3 4">
    <name type="scientific">Schizophyllum amplum</name>
    <dbReference type="NCBI Taxonomy" id="97359"/>
    <lineage>
        <taxon>Eukaryota</taxon>
        <taxon>Fungi</taxon>
        <taxon>Dikarya</taxon>
        <taxon>Basidiomycota</taxon>
        <taxon>Agaricomycotina</taxon>
        <taxon>Agaricomycetes</taxon>
        <taxon>Agaricomycetidae</taxon>
        <taxon>Agaricales</taxon>
        <taxon>Schizophyllaceae</taxon>
        <taxon>Schizophyllum</taxon>
    </lineage>
</organism>
<feature type="compositionally biased region" description="Polar residues" evidence="2">
    <location>
        <begin position="10"/>
        <end position="25"/>
    </location>
</feature>
<proteinExistence type="predicted"/>
<feature type="coiled-coil region" evidence="1">
    <location>
        <begin position="67"/>
        <end position="98"/>
    </location>
</feature>
<evidence type="ECO:0000313" key="3">
    <source>
        <dbReference type="EMBL" id="TRM59534.1"/>
    </source>
</evidence>
<accession>A0A550C411</accession>
<keyword evidence="4" id="KW-1185">Reference proteome</keyword>
<comment type="caution">
    <text evidence="3">The sequence shown here is derived from an EMBL/GenBank/DDBJ whole genome shotgun (WGS) entry which is preliminary data.</text>
</comment>
<gene>
    <name evidence="3" type="ORF">BD626DRAFT_507458</name>
</gene>
<dbReference type="OrthoDB" id="2985581at2759"/>
<sequence>MQFAPRNHSLWPNNFSSRHASTRSASPEPDDEWKRRLRRQIEDNFRAMLNDAKVRLEEQCRADYTRKAKYINEYQDSEERLRRMAEEEYEQKLQYERDLRRLSTGSTAPAYLQNEQQSIMNTFNHPREPLDRPDSQSPPLFPRAEDYTPRYTSASASASSRATQSGYRHLRTSSSVGRLGDHPKPLSSASRYATQEAPAAAPDPGLRKREAEARKQEAQDIREARAVNERLADEVRQRTEVLSHWPVESRSDGLAFLQSQSNSTQEIAKRPTREDRVQISRDMHIGAGVELILKQQEELREQQRELKQLAEDLRRREAELTRREEVLRSGRADNDIGRSFQEEVQRRDEALARQLQEDEVRRARAQNRDPRRARTLSGGSWGTSSTSSISSASSAASASSAWSAFSSKSASTAATTASSRVSSASTAAAGKSAYPTFSSASAAAAQHSSGYSSASKPTSAKESPPPRGWSGTWSSASASIPRQQASQPSSRSSSIPRSGTTSSASTSRATAPPPAPPPPPPPPPQWANWAKRQEEFVRSQQEAFKREQERLARARGAPQISKAEAVALIAKHDAAWMTLPASVRLGWDTLPWPVLRAPAGAEEITGVAVEAYVRAPDEGRTARDRVRELLRRWHPDRFETKLLPLVEEEERERVKEGAGAVVRALNECLTRLNSGE</sequence>
<feature type="region of interest" description="Disordered" evidence="2">
    <location>
        <begin position="1"/>
        <end position="33"/>
    </location>
</feature>
<dbReference type="AlphaFoldDB" id="A0A550C411"/>
<feature type="region of interest" description="Disordered" evidence="2">
    <location>
        <begin position="320"/>
        <end position="527"/>
    </location>
</feature>
<keyword evidence="1" id="KW-0175">Coiled coil</keyword>
<reference evidence="3 4" key="1">
    <citation type="journal article" date="2019" name="New Phytol.">
        <title>Comparative genomics reveals unique wood-decay strategies and fruiting body development in the Schizophyllaceae.</title>
        <authorList>
            <person name="Almasi E."/>
            <person name="Sahu N."/>
            <person name="Krizsan K."/>
            <person name="Balint B."/>
            <person name="Kovacs G.M."/>
            <person name="Kiss B."/>
            <person name="Cseklye J."/>
            <person name="Drula E."/>
            <person name="Henrissat B."/>
            <person name="Nagy I."/>
            <person name="Chovatia M."/>
            <person name="Adam C."/>
            <person name="LaButti K."/>
            <person name="Lipzen A."/>
            <person name="Riley R."/>
            <person name="Grigoriev I.V."/>
            <person name="Nagy L.G."/>
        </authorList>
    </citation>
    <scope>NUCLEOTIDE SEQUENCE [LARGE SCALE GENOMIC DNA]</scope>
    <source>
        <strain evidence="3 4">NL-1724</strain>
    </source>
</reference>
<feature type="compositionally biased region" description="Low complexity" evidence="2">
    <location>
        <begin position="468"/>
        <end position="510"/>
    </location>
</feature>
<dbReference type="EMBL" id="VDMD01000027">
    <property type="protein sequence ID" value="TRM59534.1"/>
    <property type="molecule type" value="Genomic_DNA"/>
</dbReference>
<dbReference type="Proteomes" id="UP000320762">
    <property type="component" value="Unassembled WGS sequence"/>
</dbReference>
<feature type="compositionally biased region" description="Pro residues" evidence="2">
    <location>
        <begin position="511"/>
        <end position="525"/>
    </location>
</feature>
<evidence type="ECO:0000256" key="2">
    <source>
        <dbReference type="SAM" id="MobiDB-lite"/>
    </source>
</evidence>
<protein>
    <submittedName>
        <fullName evidence="3">Uncharacterized protein</fullName>
    </submittedName>
</protein>
<evidence type="ECO:0000313" key="4">
    <source>
        <dbReference type="Proteomes" id="UP000320762"/>
    </source>
</evidence>
<dbReference type="STRING" id="97359.A0A550C411"/>
<feature type="compositionally biased region" description="Basic and acidic residues" evidence="2">
    <location>
        <begin position="320"/>
        <end position="372"/>
    </location>
</feature>
<feature type="compositionally biased region" description="Polar residues" evidence="2">
    <location>
        <begin position="161"/>
        <end position="176"/>
    </location>
</feature>
<feature type="compositionally biased region" description="Low complexity" evidence="2">
    <location>
        <begin position="383"/>
        <end position="455"/>
    </location>
</feature>
<feature type="compositionally biased region" description="Basic and acidic residues" evidence="2">
    <location>
        <begin position="205"/>
        <end position="219"/>
    </location>
</feature>